<evidence type="ECO:0000313" key="12">
    <source>
        <dbReference type="EMBL" id="KAH3812285.1"/>
    </source>
</evidence>
<dbReference type="SUPFAM" id="SSF47986">
    <property type="entry name" value="DEATH domain"/>
    <property type="match status" value="1"/>
</dbReference>
<gene>
    <name evidence="12" type="ORF">DPMN_140711</name>
</gene>
<proteinExistence type="inferred from homology"/>
<evidence type="ECO:0000256" key="9">
    <source>
        <dbReference type="ARBA" id="ARBA00048679"/>
    </source>
</evidence>
<sequence>MTGGKNGTRTSGETFLRHLPYSVLRRLSLMLDIDKQWEKLVTLIPKNIGDVGSVDLSSASSEKRYSHLQIRIFEEKGKRPEGSPTKAIIDDWATQNTMVKHLVRVLQEAHLGEAANYLHENVLNMGPLRDLSAPSSACNSLSDLPEPRWIPNRSGDIHVPSSNVNEKSEKEHLCDKQIEYEGLSKGSVDNDYYKLRSGSEGLLIGFYESGGKSMDLEEGVGDAVYSMQKDLSVGEKDIYSIAKLPEAKQQMHGAKEPIESDDRVELQQKRTEAQKLSAKTDIYKLIGPHREMSYQVLQHITLDFKQGEVANGGRSIGSGGFGEVFLGVFDNGHKVAIKKLKKLDEKEEMMKQFKTELESLTKYRHPNIVCLYAYSIDGPVQCLVYEYLPNGSLEDRLQRKNQTVSLCIKTRLQILQGTAKGIAFLNTQGIVHRDIKSANVLLDDDYSPKVGDFATARAGPMGNQTKPMSTSVVIGTSAYLAPEAIHFDVSTKLDAFSYGIIVLEVLTALPPMDDTREERDLKSHMDEHEQDISSLLDWTAGQWSDKLVTNLMDISVRCTARKKQRVNVADILLELESLDAFL</sequence>
<protein>
    <recommendedName>
        <fullName evidence="2">non-specific serine/threonine protein kinase</fullName>
        <ecNumber evidence="2">2.7.11.1</ecNumber>
    </recommendedName>
</protein>
<dbReference type="Gene3D" id="1.10.533.10">
    <property type="entry name" value="Death Domain, Fas"/>
    <property type="match status" value="1"/>
</dbReference>
<keyword evidence="13" id="KW-1185">Reference proteome</keyword>
<dbReference type="Pfam" id="PF00069">
    <property type="entry name" value="Pkinase"/>
    <property type="match status" value="1"/>
</dbReference>
<organism evidence="12 13">
    <name type="scientific">Dreissena polymorpha</name>
    <name type="common">Zebra mussel</name>
    <name type="synonym">Mytilus polymorpha</name>
    <dbReference type="NCBI Taxonomy" id="45954"/>
    <lineage>
        <taxon>Eukaryota</taxon>
        <taxon>Metazoa</taxon>
        <taxon>Spiralia</taxon>
        <taxon>Lophotrochozoa</taxon>
        <taxon>Mollusca</taxon>
        <taxon>Bivalvia</taxon>
        <taxon>Autobranchia</taxon>
        <taxon>Heteroconchia</taxon>
        <taxon>Euheterodonta</taxon>
        <taxon>Imparidentia</taxon>
        <taxon>Neoheterodontei</taxon>
        <taxon>Myida</taxon>
        <taxon>Dreissenoidea</taxon>
        <taxon>Dreissenidae</taxon>
        <taxon>Dreissena</taxon>
    </lineage>
</organism>
<dbReference type="InterPro" id="IPR011029">
    <property type="entry name" value="DEATH-like_dom_sf"/>
</dbReference>
<dbReference type="InterPro" id="IPR017441">
    <property type="entry name" value="Protein_kinase_ATP_BS"/>
</dbReference>
<keyword evidence="6" id="KW-0418">Kinase</keyword>
<evidence type="ECO:0000256" key="2">
    <source>
        <dbReference type="ARBA" id="ARBA00012513"/>
    </source>
</evidence>
<dbReference type="PANTHER" id="PTHR27006">
    <property type="entry name" value="PROMASTIGOTE SURFACE ANTIGEN PROTEIN PSA"/>
    <property type="match status" value="1"/>
</dbReference>
<dbReference type="OrthoDB" id="4062651at2759"/>
<dbReference type="EC" id="2.7.11.1" evidence="2"/>
<reference evidence="12" key="1">
    <citation type="journal article" date="2019" name="bioRxiv">
        <title>The Genome of the Zebra Mussel, Dreissena polymorpha: A Resource for Invasive Species Research.</title>
        <authorList>
            <person name="McCartney M.A."/>
            <person name="Auch B."/>
            <person name="Kono T."/>
            <person name="Mallez S."/>
            <person name="Zhang Y."/>
            <person name="Obille A."/>
            <person name="Becker A."/>
            <person name="Abrahante J.E."/>
            <person name="Garbe J."/>
            <person name="Badalamenti J.P."/>
            <person name="Herman A."/>
            <person name="Mangelson H."/>
            <person name="Liachko I."/>
            <person name="Sullivan S."/>
            <person name="Sone E.D."/>
            <person name="Koren S."/>
            <person name="Silverstein K.A.T."/>
            <person name="Beckman K.B."/>
            <person name="Gohl D.M."/>
        </authorList>
    </citation>
    <scope>NUCLEOTIDE SEQUENCE</scope>
    <source>
        <strain evidence="12">Duluth1</strain>
        <tissue evidence="12">Whole animal</tissue>
    </source>
</reference>
<comment type="catalytic activity">
    <reaction evidence="9">
        <text>L-seryl-[protein] + ATP = O-phospho-L-seryl-[protein] + ADP + H(+)</text>
        <dbReference type="Rhea" id="RHEA:17989"/>
        <dbReference type="Rhea" id="RHEA-COMP:9863"/>
        <dbReference type="Rhea" id="RHEA-COMP:11604"/>
        <dbReference type="ChEBI" id="CHEBI:15378"/>
        <dbReference type="ChEBI" id="CHEBI:29999"/>
        <dbReference type="ChEBI" id="CHEBI:30616"/>
        <dbReference type="ChEBI" id="CHEBI:83421"/>
        <dbReference type="ChEBI" id="CHEBI:456216"/>
        <dbReference type="EC" id="2.7.11.1"/>
    </reaction>
</comment>
<keyword evidence="7 10" id="KW-0067">ATP-binding</keyword>
<evidence type="ECO:0000256" key="4">
    <source>
        <dbReference type="ARBA" id="ARBA00022679"/>
    </source>
</evidence>
<evidence type="ECO:0000256" key="5">
    <source>
        <dbReference type="ARBA" id="ARBA00022741"/>
    </source>
</evidence>
<dbReference type="PROSITE" id="PS00107">
    <property type="entry name" value="PROTEIN_KINASE_ATP"/>
    <property type="match status" value="1"/>
</dbReference>
<evidence type="ECO:0000313" key="13">
    <source>
        <dbReference type="Proteomes" id="UP000828390"/>
    </source>
</evidence>
<dbReference type="Pfam" id="PF14786">
    <property type="entry name" value="Death_2"/>
    <property type="match status" value="1"/>
</dbReference>
<dbReference type="GO" id="GO:0004674">
    <property type="term" value="F:protein serine/threonine kinase activity"/>
    <property type="evidence" value="ECO:0007669"/>
    <property type="project" value="UniProtKB-KW"/>
</dbReference>
<comment type="catalytic activity">
    <reaction evidence="8">
        <text>L-threonyl-[protein] + ATP = O-phospho-L-threonyl-[protein] + ADP + H(+)</text>
        <dbReference type="Rhea" id="RHEA:46608"/>
        <dbReference type="Rhea" id="RHEA-COMP:11060"/>
        <dbReference type="Rhea" id="RHEA-COMP:11605"/>
        <dbReference type="ChEBI" id="CHEBI:15378"/>
        <dbReference type="ChEBI" id="CHEBI:30013"/>
        <dbReference type="ChEBI" id="CHEBI:30616"/>
        <dbReference type="ChEBI" id="CHEBI:61977"/>
        <dbReference type="ChEBI" id="CHEBI:456216"/>
        <dbReference type="EC" id="2.7.11.1"/>
    </reaction>
</comment>
<dbReference type="AlphaFoldDB" id="A0A9D4JHM8"/>
<evidence type="ECO:0000256" key="8">
    <source>
        <dbReference type="ARBA" id="ARBA00047899"/>
    </source>
</evidence>
<reference evidence="12" key="2">
    <citation type="submission" date="2020-11" db="EMBL/GenBank/DDBJ databases">
        <authorList>
            <person name="McCartney M.A."/>
            <person name="Auch B."/>
            <person name="Kono T."/>
            <person name="Mallez S."/>
            <person name="Becker A."/>
            <person name="Gohl D.M."/>
            <person name="Silverstein K.A.T."/>
            <person name="Koren S."/>
            <person name="Bechman K.B."/>
            <person name="Herman A."/>
            <person name="Abrahante J.E."/>
            <person name="Garbe J."/>
        </authorList>
    </citation>
    <scope>NUCLEOTIDE SEQUENCE</scope>
    <source>
        <strain evidence="12">Duluth1</strain>
        <tissue evidence="12">Whole animal</tissue>
    </source>
</reference>
<dbReference type="InterPro" id="IPR011009">
    <property type="entry name" value="Kinase-like_dom_sf"/>
</dbReference>
<accession>A0A9D4JHM8</accession>
<comment type="caution">
    <text evidence="12">The sequence shown here is derived from an EMBL/GenBank/DDBJ whole genome shotgun (WGS) entry which is preliminary data.</text>
</comment>
<evidence type="ECO:0000256" key="1">
    <source>
        <dbReference type="ARBA" id="ARBA00008718"/>
    </source>
</evidence>
<evidence type="ECO:0000256" key="3">
    <source>
        <dbReference type="ARBA" id="ARBA00022527"/>
    </source>
</evidence>
<dbReference type="InterPro" id="IPR000719">
    <property type="entry name" value="Prot_kinase_dom"/>
</dbReference>
<evidence type="ECO:0000256" key="10">
    <source>
        <dbReference type="PROSITE-ProRule" id="PRU10141"/>
    </source>
</evidence>
<dbReference type="FunFam" id="1.10.510.10:FF:000754">
    <property type="entry name" value="Interleukin-1 receptor-associated kinase"/>
    <property type="match status" value="1"/>
</dbReference>
<feature type="binding site" evidence="10">
    <location>
        <position position="339"/>
    </location>
    <ligand>
        <name>ATP</name>
        <dbReference type="ChEBI" id="CHEBI:30616"/>
    </ligand>
</feature>
<evidence type="ECO:0000256" key="7">
    <source>
        <dbReference type="ARBA" id="ARBA00022840"/>
    </source>
</evidence>
<name>A0A9D4JHM8_DREPO</name>
<evidence type="ECO:0000259" key="11">
    <source>
        <dbReference type="PROSITE" id="PS50011"/>
    </source>
</evidence>
<dbReference type="InterPro" id="IPR008271">
    <property type="entry name" value="Ser/Thr_kinase_AS"/>
</dbReference>
<keyword evidence="4" id="KW-0808">Transferase</keyword>
<dbReference type="SUPFAM" id="SSF56112">
    <property type="entry name" value="Protein kinase-like (PK-like)"/>
    <property type="match status" value="1"/>
</dbReference>
<dbReference type="Gene3D" id="1.10.510.10">
    <property type="entry name" value="Transferase(Phosphotransferase) domain 1"/>
    <property type="match status" value="1"/>
</dbReference>
<keyword evidence="5 10" id="KW-0547">Nucleotide-binding</keyword>
<feature type="domain" description="Protein kinase" evidence="11">
    <location>
        <begin position="310"/>
        <end position="582"/>
    </location>
</feature>
<comment type="similarity">
    <text evidence="1">Belongs to the protein kinase superfamily. TKL Ser/Thr protein kinase family. Pelle subfamily.</text>
</comment>
<dbReference type="PROSITE" id="PS50011">
    <property type="entry name" value="PROTEIN_KINASE_DOM"/>
    <property type="match status" value="1"/>
</dbReference>
<dbReference type="InterPro" id="IPR029397">
    <property type="entry name" value="Tube_Death"/>
</dbReference>
<keyword evidence="3" id="KW-0723">Serine/threonine-protein kinase</keyword>
<dbReference type="PROSITE" id="PS00108">
    <property type="entry name" value="PROTEIN_KINASE_ST"/>
    <property type="match status" value="1"/>
</dbReference>
<dbReference type="PANTHER" id="PTHR27006:SF606">
    <property type="entry name" value="INTERLEUKIN-1 RECEPTOR-ASSOCIATED KINASE 4"/>
    <property type="match status" value="1"/>
</dbReference>
<dbReference type="SMART" id="SM00220">
    <property type="entry name" value="S_TKc"/>
    <property type="match status" value="1"/>
</dbReference>
<evidence type="ECO:0000256" key="6">
    <source>
        <dbReference type="ARBA" id="ARBA00022777"/>
    </source>
</evidence>
<dbReference type="GO" id="GO:0005524">
    <property type="term" value="F:ATP binding"/>
    <property type="evidence" value="ECO:0007669"/>
    <property type="project" value="UniProtKB-UniRule"/>
</dbReference>
<dbReference type="EMBL" id="JAIWYP010000006">
    <property type="protein sequence ID" value="KAH3812285.1"/>
    <property type="molecule type" value="Genomic_DNA"/>
</dbReference>
<dbReference type="Gene3D" id="3.30.200.20">
    <property type="entry name" value="Phosphorylase Kinase, domain 1"/>
    <property type="match status" value="1"/>
</dbReference>
<dbReference type="Proteomes" id="UP000828390">
    <property type="component" value="Unassembled WGS sequence"/>
</dbReference>